<dbReference type="SUPFAM" id="SSF82771">
    <property type="entry name" value="GIY-YIG endonuclease"/>
    <property type="match status" value="1"/>
</dbReference>
<dbReference type="PROSITE" id="PS50151">
    <property type="entry name" value="UVR"/>
    <property type="match status" value="1"/>
</dbReference>
<feature type="region of interest" description="Disordered" evidence="2">
    <location>
        <begin position="1"/>
        <end position="61"/>
    </location>
</feature>
<dbReference type="Gene3D" id="3.30.420.10">
    <property type="entry name" value="Ribonuclease H-like superfamily/Ribonuclease H"/>
    <property type="match status" value="1"/>
</dbReference>
<dbReference type="InterPro" id="IPR001943">
    <property type="entry name" value="UVR_dom"/>
</dbReference>
<proteinExistence type="predicted"/>
<dbReference type="Proteomes" id="UP000663792">
    <property type="component" value="Unassembled WGS sequence"/>
</dbReference>
<dbReference type="GO" id="GO:0003677">
    <property type="term" value="F:DNA binding"/>
    <property type="evidence" value="ECO:0007669"/>
    <property type="project" value="InterPro"/>
</dbReference>
<dbReference type="InterPro" id="IPR036876">
    <property type="entry name" value="UVR_dom_sf"/>
</dbReference>
<dbReference type="AlphaFoldDB" id="A0A939BYS5"/>
<dbReference type="GO" id="GO:0009380">
    <property type="term" value="C:excinuclease repair complex"/>
    <property type="evidence" value="ECO:0007669"/>
    <property type="project" value="TreeGrafter"/>
</dbReference>
<dbReference type="NCBIfam" id="NF005905">
    <property type="entry name" value="PRK07883.1-3"/>
    <property type="match status" value="1"/>
</dbReference>
<dbReference type="GO" id="GO:0006289">
    <property type="term" value="P:nucleotide-excision repair"/>
    <property type="evidence" value="ECO:0007669"/>
    <property type="project" value="InterPro"/>
</dbReference>
<keyword evidence="1 5" id="KW-0269">Exonuclease</keyword>
<dbReference type="NCBIfam" id="TIGR00573">
    <property type="entry name" value="dnaq"/>
    <property type="match status" value="1"/>
</dbReference>
<feature type="domain" description="UVR" evidence="3">
    <location>
        <begin position="498"/>
        <end position="533"/>
    </location>
</feature>
<sequence>MARTPSLTPTPGRVTTAHPPDVADARRYPRQPASGPRSRTVPTPSARPPDPGSPALSVCPPSVRDVLRPALLDRRPIAPARTSRAGAVGAPPVQPSFADLDPPLRETTFVVVDLETTGGSAETDAITEIGAVKVRGGAVLGEFATLVDPGRSVPPQITMLTGISDAMLLDAPRIEQVLPAFLEFARGAVLVAHNARFDVGFLKAACRRMQVPWPAAPVVDTVRVARAALSKAEAPSVKLSALARIFASTVQPDHRALTDARATVQVLHGLLERLGSLGVHTLPELQDASRDVDPARRRKHTLADHLPAAPGVYLFRGPGDQVLYVGTSGNLRHRVRSYFSAAEQRDRIKRMVLLAERVDHVQCAHALEAEVREQRLIAAHQPPYNRRSRAPDKASWIVLTDEAFPRLSIVSRPGRHPPEHCLGPFSSRVRAQAAVEALQDAVPVRRCTIRIRRVAPQGTACALAELGRCGAPCSGREPVDDYAAHVARIRALIRGESDEVLQTLLDRLTVLAASGRFDRAAALRDRLSALVEAVDRGQRLRDLAGIAELVVAQADGSGGWHLAVVRHGRFVAGGSAPRGIDPMPVVDLLVASAETVLPGTGPLPAASAEETGTVLRWMARPGTRLVRTSAPWSTPRFAAARWRSYVEAAGLARRQLLDHW</sequence>
<evidence type="ECO:0000313" key="6">
    <source>
        <dbReference type="Proteomes" id="UP000663792"/>
    </source>
</evidence>
<dbReference type="EMBL" id="JAERWK010000008">
    <property type="protein sequence ID" value="MBM9466931.1"/>
    <property type="molecule type" value="Genomic_DNA"/>
</dbReference>
<dbReference type="InterPro" id="IPR035901">
    <property type="entry name" value="GIY-YIG_endonuc_sf"/>
</dbReference>
<dbReference type="InterPro" id="IPR012337">
    <property type="entry name" value="RNaseH-like_sf"/>
</dbReference>
<dbReference type="FunFam" id="3.30.420.10:FF:000045">
    <property type="entry name" value="3'-5' exonuclease DinG"/>
    <property type="match status" value="1"/>
</dbReference>
<evidence type="ECO:0000256" key="2">
    <source>
        <dbReference type="SAM" id="MobiDB-lite"/>
    </source>
</evidence>
<name>A0A939BYS5_9ACTN</name>
<dbReference type="InterPro" id="IPR006054">
    <property type="entry name" value="DnaQ"/>
</dbReference>
<dbReference type="CDD" id="cd10434">
    <property type="entry name" value="GIY-YIG_UvrC_Cho"/>
    <property type="match status" value="1"/>
</dbReference>
<dbReference type="SUPFAM" id="SSF53098">
    <property type="entry name" value="Ribonuclease H-like"/>
    <property type="match status" value="1"/>
</dbReference>
<keyword evidence="1 5" id="KW-0378">Hydrolase</keyword>
<reference evidence="5" key="1">
    <citation type="submission" date="2021-01" db="EMBL/GenBank/DDBJ databases">
        <title>YIM 132084 draft genome.</title>
        <authorList>
            <person name="An D."/>
        </authorList>
    </citation>
    <scope>NUCLEOTIDE SEQUENCE</scope>
    <source>
        <strain evidence="5">YIM 132084</strain>
    </source>
</reference>
<dbReference type="InterPro" id="IPR013520">
    <property type="entry name" value="Ribonucl_H"/>
</dbReference>
<feature type="region of interest" description="Disordered" evidence="2">
    <location>
        <begin position="81"/>
        <end position="100"/>
    </location>
</feature>
<evidence type="ECO:0000259" key="4">
    <source>
        <dbReference type="PROSITE" id="PS50164"/>
    </source>
</evidence>
<dbReference type="InterPro" id="IPR047296">
    <property type="entry name" value="GIY-YIG_UvrC_Cho"/>
</dbReference>
<evidence type="ECO:0000256" key="1">
    <source>
        <dbReference type="ARBA" id="ARBA00022839"/>
    </source>
</evidence>
<dbReference type="SUPFAM" id="SSF46600">
    <property type="entry name" value="C-terminal UvrC-binding domain of UvrB"/>
    <property type="match status" value="1"/>
</dbReference>
<dbReference type="InterPro" id="IPR050066">
    <property type="entry name" value="UvrABC_protein_C"/>
</dbReference>
<dbReference type="PANTHER" id="PTHR30562:SF1">
    <property type="entry name" value="UVRABC SYSTEM PROTEIN C"/>
    <property type="match status" value="1"/>
</dbReference>
<dbReference type="SMART" id="SM00479">
    <property type="entry name" value="EXOIII"/>
    <property type="match status" value="1"/>
</dbReference>
<comment type="caution">
    <text evidence="5">The sequence shown here is derived from an EMBL/GenBank/DDBJ whole genome shotgun (WGS) entry which is preliminary data.</text>
</comment>
<dbReference type="Gene3D" id="3.40.1440.10">
    <property type="entry name" value="GIY-YIG endonuclease"/>
    <property type="match status" value="1"/>
</dbReference>
<keyword evidence="1 5" id="KW-0540">Nuclease</keyword>
<dbReference type="CDD" id="cd06127">
    <property type="entry name" value="DEDDh"/>
    <property type="match status" value="1"/>
</dbReference>
<organism evidence="5 6">
    <name type="scientific">Nakamurella leprariae</name>
    <dbReference type="NCBI Taxonomy" id="2803911"/>
    <lineage>
        <taxon>Bacteria</taxon>
        <taxon>Bacillati</taxon>
        <taxon>Actinomycetota</taxon>
        <taxon>Actinomycetes</taxon>
        <taxon>Nakamurellales</taxon>
        <taxon>Nakamurellaceae</taxon>
        <taxon>Nakamurella</taxon>
    </lineage>
</organism>
<dbReference type="PANTHER" id="PTHR30562">
    <property type="entry name" value="UVRC/OXIDOREDUCTASE"/>
    <property type="match status" value="1"/>
</dbReference>
<protein>
    <submittedName>
        <fullName evidence="5">DEDD exonuclease domain-containing protein</fullName>
    </submittedName>
</protein>
<dbReference type="GO" id="GO:0004527">
    <property type="term" value="F:exonuclease activity"/>
    <property type="evidence" value="ECO:0007669"/>
    <property type="project" value="UniProtKB-KW"/>
</dbReference>
<evidence type="ECO:0000313" key="5">
    <source>
        <dbReference type="EMBL" id="MBM9466931.1"/>
    </source>
</evidence>
<dbReference type="NCBIfam" id="NF005907">
    <property type="entry name" value="PRK07883.1-5"/>
    <property type="match status" value="1"/>
</dbReference>
<evidence type="ECO:0000259" key="3">
    <source>
        <dbReference type="PROSITE" id="PS50151"/>
    </source>
</evidence>
<dbReference type="InterPro" id="IPR000305">
    <property type="entry name" value="GIY-YIG_endonuc"/>
</dbReference>
<keyword evidence="6" id="KW-1185">Reference proteome</keyword>
<gene>
    <name evidence="5" type="ORF">JL106_06495</name>
</gene>
<dbReference type="GO" id="GO:0003887">
    <property type="term" value="F:DNA-directed DNA polymerase activity"/>
    <property type="evidence" value="ECO:0007669"/>
    <property type="project" value="InterPro"/>
</dbReference>
<dbReference type="SMART" id="SM00465">
    <property type="entry name" value="GIYc"/>
    <property type="match status" value="1"/>
</dbReference>
<dbReference type="Pfam" id="PF00929">
    <property type="entry name" value="RNase_T"/>
    <property type="match status" value="1"/>
</dbReference>
<dbReference type="GO" id="GO:0006260">
    <property type="term" value="P:DNA replication"/>
    <property type="evidence" value="ECO:0007669"/>
    <property type="project" value="InterPro"/>
</dbReference>
<dbReference type="PROSITE" id="PS50164">
    <property type="entry name" value="GIY_YIG"/>
    <property type="match status" value="1"/>
</dbReference>
<dbReference type="InterPro" id="IPR036397">
    <property type="entry name" value="RNaseH_sf"/>
</dbReference>
<feature type="domain" description="GIY-YIG" evidence="4">
    <location>
        <begin position="308"/>
        <end position="386"/>
    </location>
</feature>
<accession>A0A939BYS5</accession>